<comment type="caution">
    <text evidence="3">The sequence shown here is derived from an EMBL/GenBank/DDBJ whole genome shotgun (WGS) entry which is preliminary data.</text>
</comment>
<feature type="transmembrane region" description="Helical" evidence="1">
    <location>
        <begin position="149"/>
        <end position="169"/>
    </location>
</feature>
<dbReference type="GO" id="GO:0016020">
    <property type="term" value="C:membrane"/>
    <property type="evidence" value="ECO:0007669"/>
    <property type="project" value="InterPro"/>
</dbReference>
<evidence type="ECO:0000313" key="6">
    <source>
        <dbReference type="Proteomes" id="UP000286341"/>
    </source>
</evidence>
<keyword evidence="1" id="KW-1133">Transmembrane helix</keyword>
<organism evidence="3 5">
    <name type="scientific">Agathobacter rectalis</name>
    <dbReference type="NCBI Taxonomy" id="39491"/>
    <lineage>
        <taxon>Bacteria</taxon>
        <taxon>Bacillati</taxon>
        <taxon>Bacillota</taxon>
        <taxon>Clostridia</taxon>
        <taxon>Lachnospirales</taxon>
        <taxon>Lachnospiraceae</taxon>
        <taxon>Agathobacter</taxon>
    </lineage>
</organism>
<evidence type="ECO:0000313" key="4">
    <source>
        <dbReference type="EMBL" id="RHA14334.1"/>
    </source>
</evidence>
<dbReference type="Proteomes" id="UP000266066">
    <property type="component" value="Unassembled WGS sequence"/>
</dbReference>
<keyword evidence="1" id="KW-0812">Transmembrane</keyword>
<evidence type="ECO:0000313" key="5">
    <source>
        <dbReference type="Proteomes" id="UP000266066"/>
    </source>
</evidence>
<evidence type="ECO:0000256" key="1">
    <source>
        <dbReference type="SAM" id="Phobius"/>
    </source>
</evidence>
<dbReference type="Pfam" id="PF01478">
    <property type="entry name" value="Peptidase_A24"/>
    <property type="match status" value="1"/>
</dbReference>
<dbReference type="EMBL" id="QSFB01000007">
    <property type="protein sequence ID" value="RHA14334.1"/>
    <property type="molecule type" value="Genomic_DNA"/>
</dbReference>
<dbReference type="Gene3D" id="1.20.120.1220">
    <property type="match status" value="1"/>
</dbReference>
<gene>
    <name evidence="4" type="ORF">DW948_06515</name>
    <name evidence="3" type="ORF">DWY38_13645</name>
</gene>
<proteinExistence type="predicted"/>
<protein>
    <recommendedName>
        <fullName evidence="2">Prepilin type IV endopeptidase peptidase domain-containing protein</fullName>
    </recommendedName>
</protein>
<name>A0A395UV90_9FIRM</name>
<accession>A0A395UV90</accession>
<keyword evidence="1" id="KW-0472">Membrane</keyword>
<dbReference type="EMBL" id="QRUJ01000019">
    <property type="protein sequence ID" value="RGR52723.1"/>
    <property type="molecule type" value="Genomic_DNA"/>
</dbReference>
<dbReference type="GO" id="GO:0004190">
    <property type="term" value="F:aspartic-type endopeptidase activity"/>
    <property type="evidence" value="ECO:0007669"/>
    <property type="project" value="InterPro"/>
</dbReference>
<feature type="transmembrane region" description="Helical" evidence="1">
    <location>
        <begin position="95"/>
        <end position="117"/>
    </location>
</feature>
<dbReference type="Proteomes" id="UP000286341">
    <property type="component" value="Unassembled WGS sequence"/>
</dbReference>
<dbReference type="InterPro" id="IPR000045">
    <property type="entry name" value="Prepilin_IV_endopep_pep"/>
</dbReference>
<evidence type="ECO:0000313" key="3">
    <source>
        <dbReference type="EMBL" id="RGR52723.1"/>
    </source>
</evidence>
<dbReference type="AlphaFoldDB" id="A0A395UV90"/>
<sequence>MIVKLISHLMLYILLTVAAIGDFKNYRISNRLILTGLGCAFLFRLVGGKVASIIWFLPDIVFPVVILYFLYLSGILGAGDIKLFSVVCAFTNLRFTALCMAAAFVAAAGYGLISMVLKKELFMRMRDGFLYLNGILCGRFMRYRGQGKAVSFAVYVLLGMVMADIWFYGMR</sequence>
<reference evidence="5 6" key="1">
    <citation type="submission" date="2018-08" db="EMBL/GenBank/DDBJ databases">
        <title>A genome reference for cultivated species of the human gut microbiota.</title>
        <authorList>
            <person name="Zou Y."/>
            <person name="Xue W."/>
            <person name="Luo G."/>
        </authorList>
    </citation>
    <scope>NUCLEOTIDE SEQUENCE [LARGE SCALE GENOMIC DNA]</scope>
    <source>
        <strain evidence="3 5">AF25-15</strain>
        <strain evidence="4 6">AM44-1AT</strain>
    </source>
</reference>
<feature type="transmembrane region" description="Helical" evidence="1">
    <location>
        <begin position="29"/>
        <end position="46"/>
    </location>
</feature>
<evidence type="ECO:0000259" key="2">
    <source>
        <dbReference type="Pfam" id="PF01478"/>
    </source>
</evidence>
<dbReference type="RefSeq" id="WP_118342514.1">
    <property type="nucleotide sequence ID" value="NZ_QSFB01000007.1"/>
</dbReference>
<feature type="transmembrane region" description="Helical" evidence="1">
    <location>
        <begin position="53"/>
        <end position="75"/>
    </location>
</feature>
<feature type="domain" description="Prepilin type IV endopeptidase peptidase" evidence="2">
    <location>
        <begin position="10"/>
        <end position="112"/>
    </location>
</feature>